<gene>
    <name evidence="1" type="ORF">GCM10007853_16960</name>
</gene>
<proteinExistence type="predicted"/>
<keyword evidence="2" id="KW-1185">Reference proteome</keyword>
<organism evidence="1 2">
    <name type="scientific">Algimonas ampicilliniresistens</name>
    <dbReference type="NCBI Taxonomy" id="1298735"/>
    <lineage>
        <taxon>Bacteria</taxon>
        <taxon>Pseudomonadati</taxon>
        <taxon>Pseudomonadota</taxon>
        <taxon>Alphaproteobacteria</taxon>
        <taxon>Maricaulales</taxon>
        <taxon>Robiginitomaculaceae</taxon>
        <taxon>Algimonas</taxon>
    </lineage>
</organism>
<protein>
    <submittedName>
        <fullName evidence="1">Uncharacterized protein</fullName>
    </submittedName>
</protein>
<dbReference type="Proteomes" id="UP001161391">
    <property type="component" value="Unassembled WGS sequence"/>
</dbReference>
<comment type="caution">
    <text evidence="1">The sequence shown here is derived from an EMBL/GenBank/DDBJ whole genome shotgun (WGS) entry which is preliminary data.</text>
</comment>
<sequence>MAIMPLPLRYGRIYFRSAFIHNAAKGGGAGEGLEIVSDAAPFPIPISRRLLAARTTMFGRTLLLGFDPASLGGLFKGAHSGGRQSFARSRIFQIVGGCL</sequence>
<evidence type="ECO:0000313" key="1">
    <source>
        <dbReference type="EMBL" id="GLQ23822.1"/>
    </source>
</evidence>
<name>A0ABQ5V9X9_9PROT</name>
<reference evidence="1" key="1">
    <citation type="journal article" date="2014" name="Int. J. Syst. Evol. Microbiol.">
        <title>Complete genome of a new Firmicutes species belonging to the dominant human colonic microbiota ('Ruminococcus bicirculans') reveals two chromosomes and a selective capacity to utilize plant glucans.</title>
        <authorList>
            <consortium name="NISC Comparative Sequencing Program"/>
            <person name="Wegmann U."/>
            <person name="Louis P."/>
            <person name="Goesmann A."/>
            <person name="Henrissat B."/>
            <person name="Duncan S.H."/>
            <person name="Flint H.J."/>
        </authorList>
    </citation>
    <scope>NUCLEOTIDE SEQUENCE</scope>
    <source>
        <strain evidence="1">NBRC 108219</strain>
    </source>
</reference>
<evidence type="ECO:0000313" key="2">
    <source>
        <dbReference type="Proteomes" id="UP001161391"/>
    </source>
</evidence>
<dbReference type="EMBL" id="BSNK01000002">
    <property type="protein sequence ID" value="GLQ23822.1"/>
    <property type="molecule type" value="Genomic_DNA"/>
</dbReference>
<accession>A0ABQ5V9X9</accession>
<reference evidence="1" key="2">
    <citation type="submission" date="2023-01" db="EMBL/GenBank/DDBJ databases">
        <title>Draft genome sequence of Algimonas ampicilliniresistens strain NBRC 108219.</title>
        <authorList>
            <person name="Sun Q."/>
            <person name="Mori K."/>
        </authorList>
    </citation>
    <scope>NUCLEOTIDE SEQUENCE</scope>
    <source>
        <strain evidence="1">NBRC 108219</strain>
    </source>
</reference>